<protein>
    <submittedName>
        <fullName evidence="1">Uncharacterized protein</fullName>
    </submittedName>
</protein>
<reference evidence="1" key="3">
    <citation type="submission" date="2025-09" db="UniProtKB">
        <authorList>
            <consortium name="Ensembl"/>
        </authorList>
    </citation>
    <scope>IDENTIFICATION</scope>
</reference>
<evidence type="ECO:0000313" key="1">
    <source>
        <dbReference type="Ensembl" id="ENSAPLP00020010192.1"/>
    </source>
</evidence>
<dbReference type="Ensembl" id="ENSAPLT00020010972.1">
    <property type="protein sequence ID" value="ENSAPLP00020010192.1"/>
    <property type="gene ID" value="ENSAPLG00020007484.1"/>
</dbReference>
<sequence length="137" mass="15532">MSGNHRIKRGLVLDTYPPLRVGVKPNSVHSPTDMSRELSTVTTAARARPHFDFTMSIFPEKQNAKSLLRSRREHINKKPRGDPQSDLFCRNFTCCSPEIMAVQRLKCRSHILTFPKNCYKDGTGACSLYWQYSTAGA</sequence>
<dbReference type="Proteomes" id="UP000694400">
    <property type="component" value="Chromosome 2"/>
</dbReference>
<name>A0A8B9SRX7_ANAPL</name>
<evidence type="ECO:0000313" key="2">
    <source>
        <dbReference type="Proteomes" id="UP000694400"/>
    </source>
</evidence>
<dbReference type="AlphaFoldDB" id="A0A8B9SRX7"/>
<reference evidence="1" key="2">
    <citation type="submission" date="2025-08" db="UniProtKB">
        <authorList>
            <consortium name="Ensembl"/>
        </authorList>
    </citation>
    <scope>IDENTIFICATION</scope>
</reference>
<accession>A0A8B9SRX7</accession>
<proteinExistence type="predicted"/>
<reference evidence="1" key="1">
    <citation type="submission" date="2019-08" db="EMBL/GenBank/DDBJ databases">
        <title>Three high-quality genomes provides insights into domestication of ducks.</title>
        <authorList>
            <person name="Hou Z.C."/>
            <person name="Zhu F."/>
            <person name="Yin Z.T."/>
            <person name="Zhang F."/>
        </authorList>
    </citation>
    <scope>NUCLEOTIDE SEQUENCE [LARGE SCALE GENOMIC DNA]</scope>
</reference>
<organism evidence="1 2">
    <name type="scientific">Anas platyrhynchos</name>
    <name type="common">Mallard</name>
    <name type="synonym">Anas boschas</name>
    <dbReference type="NCBI Taxonomy" id="8839"/>
    <lineage>
        <taxon>Eukaryota</taxon>
        <taxon>Metazoa</taxon>
        <taxon>Chordata</taxon>
        <taxon>Craniata</taxon>
        <taxon>Vertebrata</taxon>
        <taxon>Euteleostomi</taxon>
        <taxon>Archelosauria</taxon>
        <taxon>Archosauria</taxon>
        <taxon>Dinosauria</taxon>
        <taxon>Saurischia</taxon>
        <taxon>Theropoda</taxon>
        <taxon>Coelurosauria</taxon>
        <taxon>Aves</taxon>
        <taxon>Neognathae</taxon>
        <taxon>Galloanserae</taxon>
        <taxon>Anseriformes</taxon>
        <taxon>Anatidae</taxon>
        <taxon>Anatinae</taxon>
        <taxon>Anas</taxon>
    </lineage>
</organism>